<accession>A0AAV0BW92</accession>
<proteinExistence type="predicted"/>
<protein>
    <submittedName>
        <fullName evidence="1">Uncharacterized protein</fullName>
    </submittedName>
</protein>
<evidence type="ECO:0000313" key="1">
    <source>
        <dbReference type="EMBL" id="CAH7690775.1"/>
    </source>
</evidence>
<organism evidence="1 2">
    <name type="scientific">Phakopsora pachyrhizi</name>
    <name type="common">Asian soybean rust disease fungus</name>
    <dbReference type="NCBI Taxonomy" id="170000"/>
    <lineage>
        <taxon>Eukaryota</taxon>
        <taxon>Fungi</taxon>
        <taxon>Dikarya</taxon>
        <taxon>Basidiomycota</taxon>
        <taxon>Pucciniomycotina</taxon>
        <taxon>Pucciniomycetes</taxon>
        <taxon>Pucciniales</taxon>
        <taxon>Phakopsoraceae</taxon>
        <taxon>Phakopsora</taxon>
    </lineage>
</organism>
<dbReference type="EMBL" id="CALTRL010006391">
    <property type="protein sequence ID" value="CAH7690775.1"/>
    <property type="molecule type" value="Genomic_DNA"/>
</dbReference>
<reference evidence="1" key="1">
    <citation type="submission" date="2022-06" db="EMBL/GenBank/DDBJ databases">
        <authorList>
            <consortium name="SYNGENTA / RWTH Aachen University"/>
        </authorList>
    </citation>
    <scope>NUCLEOTIDE SEQUENCE</scope>
</reference>
<name>A0AAV0BW92_PHAPC</name>
<keyword evidence="2" id="KW-1185">Reference proteome</keyword>
<dbReference type="Proteomes" id="UP001153365">
    <property type="component" value="Unassembled WGS sequence"/>
</dbReference>
<comment type="caution">
    <text evidence="1">The sequence shown here is derived from an EMBL/GenBank/DDBJ whole genome shotgun (WGS) entry which is preliminary data.</text>
</comment>
<gene>
    <name evidence="1" type="ORF">PPACK8108_LOCUS26212</name>
</gene>
<evidence type="ECO:0000313" key="2">
    <source>
        <dbReference type="Proteomes" id="UP001153365"/>
    </source>
</evidence>
<sequence>MREEADCRAATELSMYSAVDNLFHNANLSSWFEWVKKHEQERKLGISPDKAFRREAERMAEAAEELERLAICRADHMAHIAESAQMAKWIAKKDDFQLKQAQKQAEI</sequence>
<dbReference type="AlphaFoldDB" id="A0AAV0BW92"/>